<comment type="caution">
    <text evidence="1">The sequence shown here is derived from an EMBL/GenBank/DDBJ whole genome shotgun (WGS) entry which is preliminary data.</text>
</comment>
<evidence type="ECO:0000313" key="1">
    <source>
        <dbReference type="EMBL" id="OLP89809.1"/>
    </source>
</evidence>
<dbReference type="AlphaFoldDB" id="A0A1Q9D3Q3"/>
<dbReference type="Proteomes" id="UP000186817">
    <property type="component" value="Unassembled WGS sequence"/>
</dbReference>
<protein>
    <submittedName>
        <fullName evidence="1">Uncharacterized protein</fullName>
    </submittedName>
</protein>
<proteinExistence type="predicted"/>
<keyword evidence="2" id="KW-1185">Reference proteome</keyword>
<dbReference type="EMBL" id="LSRX01000742">
    <property type="protein sequence ID" value="OLP89809.1"/>
    <property type="molecule type" value="Genomic_DNA"/>
</dbReference>
<evidence type="ECO:0000313" key="2">
    <source>
        <dbReference type="Proteomes" id="UP000186817"/>
    </source>
</evidence>
<reference evidence="1 2" key="1">
    <citation type="submission" date="2016-02" db="EMBL/GenBank/DDBJ databases">
        <title>Genome analysis of coral dinoflagellate symbionts highlights evolutionary adaptations to a symbiotic lifestyle.</title>
        <authorList>
            <person name="Aranda M."/>
            <person name="Li Y."/>
            <person name="Liew Y.J."/>
            <person name="Baumgarten S."/>
            <person name="Simakov O."/>
            <person name="Wilson M."/>
            <person name="Piel J."/>
            <person name="Ashoor H."/>
            <person name="Bougouffa S."/>
            <person name="Bajic V.B."/>
            <person name="Ryu T."/>
            <person name="Ravasi T."/>
            <person name="Bayer T."/>
            <person name="Micklem G."/>
            <person name="Kim H."/>
            <person name="Bhak J."/>
            <person name="Lajeunesse T.C."/>
            <person name="Voolstra C.R."/>
        </authorList>
    </citation>
    <scope>NUCLEOTIDE SEQUENCE [LARGE SCALE GENOMIC DNA]</scope>
    <source>
        <strain evidence="1 2">CCMP2467</strain>
    </source>
</reference>
<accession>A0A1Q9D3Q3</accession>
<sequence length="170" mass="19004">MCLRTLPRLGFMPDCIQWNTEPEGLGTVRMLFEGKLEFLAMRFSDVSVMCGLLAEKGDESKTGLEACLNVAKSLTPEKMEKVRANKLLMYKAVLTPGKMLLLPPGYMLGVRAHGENPHGIASLRAHVLPTVKTAVRTRSTRFQDVVIVCVMIRLMYDSVPVNVLWLLTRL</sequence>
<organism evidence="1 2">
    <name type="scientific">Symbiodinium microadriaticum</name>
    <name type="common">Dinoflagellate</name>
    <name type="synonym">Zooxanthella microadriatica</name>
    <dbReference type="NCBI Taxonomy" id="2951"/>
    <lineage>
        <taxon>Eukaryota</taxon>
        <taxon>Sar</taxon>
        <taxon>Alveolata</taxon>
        <taxon>Dinophyceae</taxon>
        <taxon>Suessiales</taxon>
        <taxon>Symbiodiniaceae</taxon>
        <taxon>Symbiodinium</taxon>
    </lineage>
</organism>
<name>A0A1Q9D3Q3_SYMMI</name>
<gene>
    <name evidence="1" type="ORF">AK812_SmicGene28694</name>
</gene>